<organism evidence="2 3">
    <name type="scientific">Dryococelus australis</name>
    <dbReference type="NCBI Taxonomy" id="614101"/>
    <lineage>
        <taxon>Eukaryota</taxon>
        <taxon>Metazoa</taxon>
        <taxon>Ecdysozoa</taxon>
        <taxon>Arthropoda</taxon>
        <taxon>Hexapoda</taxon>
        <taxon>Insecta</taxon>
        <taxon>Pterygota</taxon>
        <taxon>Neoptera</taxon>
        <taxon>Polyneoptera</taxon>
        <taxon>Phasmatodea</taxon>
        <taxon>Verophasmatodea</taxon>
        <taxon>Anareolatae</taxon>
        <taxon>Phasmatidae</taxon>
        <taxon>Eurycanthinae</taxon>
        <taxon>Dryococelus</taxon>
    </lineage>
</organism>
<reference evidence="2 3" key="1">
    <citation type="submission" date="2023-02" db="EMBL/GenBank/DDBJ databases">
        <title>LHISI_Scaffold_Assembly.</title>
        <authorList>
            <person name="Stuart O.P."/>
            <person name="Cleave R."/>
            <person name="Magrath M.J.L."/>
            <person name="Mikheyev A.S."/>
        </authorList>
    </citation>
    <scope>NUCLEOTIDE SEQUENCE [LARGE SCALE GENOMIC DNA]</scope>
    <source>
        <strain evidence="2">Daus_M_001</strain>
        <tissue evidence="2">Leg muscle</tissue>
    </source>
</reference>
<gene>
    <name evidence="2" type="ORF">PR048_020003</name>
</gene>
<evidence type="ECO:0000313" key="2">
    <source>
        <dbReference type="EMBL" id="KAJ8879395.1"/>
    </source>
</evidence>
<feature type="region of interest" description="Disordered" evidence="1">
    <location>
        <begin position="29"/>
        <end position="94"/>
    </location>
</feature>
<keyword evidence="3" id="KW-1185">Reference proteome</keyword>
<proteinExistence type="predicted"/>
<dbReference type="EMBL" id="JARBHB010000007">
    <property type="protein sequence ID" value="KAJ8879395.1"/>
    <property type="molecule type" value="Genomic_DNA"/>
</dbReference>
<evidence type="ECO:0000256" key="1">
    <source>
        <dbReference type="SAM" id="MobiDB-lite"/>
    </source>
</evidence>
<sequence>MFMSQGNMKSGFKATGIYPFNPLIIPDETFAPSAATELPPPEPATDEQDVAEQMPSEKSKPASRRKRPRRIPIGAKHKPSRKTDDFNRGRGKTKKKETLIPAVSLYCTVCGKDEVKDMRCCAVCGEYINEECVGL</sequence>
<feature type="non-terminal residue" evidence="2">
    <location>
        <position position="135"/>
    </location>
</feature>
<name>A0ABQ9H533_9NEOP</name>
<dbReference type="Proteomes" id="UP001159363">
    <property type="component" value="Chromosome 6"/>
</dbReference>
<comment type="caution">
    <text evidence="2">The sequence shown here is derived from an EMBL/GenBank/DDBJ whole genome shotgun (WGS) entry which is preliminary data.</text>
</comment>
<evidence type="ECO:0000313" key="3">
    <source>
        <dbReference type="Proteomes" id="UP001159363"/>
    </source>
</evidence>
<accession>A0ABQ9H533</accession>
<protein>
    <submittedName>
        <fullName evidence="2">Uncharacterized protein</fullName>
    </submittedName>
</protein>
<feature type="compositionally biased region" description="Basic residues" evidence="1">
    <location>
        <begin position="61"/>
        <end position="80"/>
    </location>
</feature>